<dbReference type="PROSITE" id="PS51077">
    <property type="entry name" value="HTH_ICLR"/>
    <property type="match status" value="1"/>
</dbReference>
<dbReference type="Pfam" id="PF01614">
    <property type="entry name" value="IclR_C"/>
    <property type="match status" value="1"/>
</dbReference>
<protein>
    <submittedName>
        <fullName evidence="6">IclR family transcriptional regulator</fullName>
    </submittedName>
</protein>
<dbReference type="PANTHER" id="PTHR30136:SF24">
    <property type="entry name" value="HTH-TYPE TRANSCRIPTIONAL REPRESSOR ALLR"/>
    <property type="match status" value="1"/>
</dbReference>
<feature type="domain" description="HTH iclR-type" evidence="4">
    <location>
        <begin position="18"/>
        <end position="87"/>
    </location>
</feature>
<sequence length="275" mass="28922">MSVPPAPPPGPPSGDAGMRAVRATLAVLEAVSELQPVGVSALARATGIPKSTVQRSLVTLREAGWLTPARSDPRRWAMTGRALAVGLRGSTETTLREAALAGMQELRDRTRETIHLSGFGPEHAPAGGTTPAMVVIDRLDSTEPVRTWVRLGTRVPLHASCSGRAVLSRLPDDEADRLLAGELERFSAETLVDPDALRAELREVRHRGWATALASWRPGVGAVAAALLGPHGRPVGALAVSVPMQRFDDARARELGPQVAAAAARIGDLLDGAGR</sequence>
<name>A0A7G7MDA7_9PSEU</name>
<dbReference type="InterPro" id="IPR029016">
    <property type="entry name" value="GAF-like_dom_sf"/>
</dbReference>
<keyword evidence="2" id="KW-0238">DNA-binding</keyword>
<dbReference type="InterPro" id="IPR050707">
    <property type="entry name" value="HTH_MetabolicPath_Reg"/>
</dbReference>
<dbReference type="RefSeq" id="WP_185717529.1">
    <property type="nucleotide sequence ID" value="NZ_BAAAWI010000001.1"/>
</dbReference>
<dbReference type="KEGG" id="ppel:H6H00_21490"/>
<dbReference type="Gene3D" id="3.30.450.40">
    <property type="match status" value="1"/>
</dbReference>
<keyword evidence="1" id="KW-0805">Transcription regulation</keyword>
<dbReference type="GO" id="GO:0003677">
    <property type="term" value="F:DNA binding"/>
    <property type="evidence" value="ECO:0007669"/>
    <property type="project" value="UniProtKB-KW"/>
</dbReference>
<dbReference type="GO" id="GO:0003700">
    <property type="term" value="F:DNA-binding transcription factor activity"/>
    <property type="evidence" value="ECO:0007669"/>
    <property type="project" value="TreeGrafter"/>
</dbReference>
<proteinExistence type="predicted"/>
<accession>A0A7G7MDA7</accession>
<dbReference type="SUPFAM" id="SSF46785">
    <property type="entry name" value="Winged helix' DNA-binding domain"/>
    <property type="match status" value="1"/>
</dbReference>
<dbReference type="Gene3D" id="1.10.10.10">
    <property type="entry name" value="Winged helix-like DNA-binding domain superfamily/Winged helix DNA-binding domain"/>
    <property type="match status" value="1"/>
</dbReference>
<dbReference type="Proteomes" id="UP000515728">
    <property type="component" value="Chromosome"/>
</dbReference>
<evidence type="ECO:0000259" key="4">
    <source>
        <dbReference type="PROSITE" id="PS51077"/>
    </source>
</evidence>
<evidence type="ECO:0000256" key="2">
    <source>
        <dbReference type="ARBA" id="ARBA00023125"/>
    </source>
</evidence>
<dbReference type="SUPFAM" id="SSF55781">
    <property type="entry name" value="GAF domain-like"/>
    <property type="match status" value="1"/>
</dbReference>
<dbReference type="Pfam" id="PF09339">
    <property type="entry name" value="HTH_IclR"/>
    <property type="match status" value="1"/>
</dbReference>
<dbReference type="EMBL" id="CP060131">
    <property type="protein sequence ID" value="QNG50768.1"/>
    <property type="molecule type" value="Genomic_DNA"/>
</dbReference>
<evidence type="ECO:0000313" key="7">
    <source>
        <dbReference type="Proteomes" id="UP000515728"/>
    </source>
</evidence>
<dbReference type="InterPro" id="IPR014757">
    <property type="entry name" value="Tscrpt_reg_IclR_C"/>
</dbReference>
<keyword evidence="3" id="KW-0804">Transcription</keyword>
<evidence type="ECO:0000256" key="1">
    <source>
        <dbReference type="ARBA" id="ARBA00023015"/>
    </source>
</evidence>
<dbReference type="GO" id="GO:0045892">
    <property type="term" value="P:negative regulation of DNA-templated transcription"/>
    <property type="evidence" value="ECO:0007669"/>
    <property type="project" value="TreeGrafter"/>
</dbReference>
<gene>
    <name evidence="6" type="ORF">H6H00_21490</name>
</gene>
<dbReference type="InterPro" id="IPR036390">
    <property type="entry name" value="WH_DNA-bd_sf"/>
</dbReference>
<dbReference type="SMART" id="SM00346">
    <property type="entry name" value="HTH_ICLR"/>
    <property type="match status" value="1"/>
</dbReference>
<dbReference type="PROSITE" id="PS51078">
    <property type="entry name" value="ICLR_ED"/>
    <property type="match status" value="1"/>
</dbReference>
<dbReference type="InterPro" id="IPR005471">
    <property type="entry name" value="Tscrpt_reg_IclR_N"/>
</dbReference>
<evidence type="ECO:0000259" key="5">
    <source>
        <dbReference type="PROSITE" id="PS51078"/>
    </source>
</evidence>
<dbReference type="AlphaFoldDB" id="A0A7G7MDA7"/>
<evidence type="ECO:0000256" key="3">
    <source>
        <dbReference type="ARBA" id="ARBA00023163"/>
    </source>
</evidence>
<organism evidence="6 7">
    <name type="scientific">Pseudonocardia petroleophila</name>
    <dbReference type="NCBI Taxonomy" id="37331"/>
    <lineage>
        <taxon>Bacteria</taxon>
        <taxon>Bacillati</taxon>
        <taxon>Actinomycetota</taxon>
        <taxon>Actinomycetes</taxon>
        <taxon>Pseudonocardiales</taxon>
        <taxon>Pseudonocardiaceae</taxon>
        <taxon>Pseudonocardia</taxon>
    </lineage>
</organism>
<evidence type="ECO:0000313" key="6">
    <source>
        <dbReference type="EMBL" id="QNG50768.1"/>
    </source>
</evidence>
<reference evidence="6 7" key="1">
    <citation type="submission" date="2020-08" db="EMBL/GenBank/DDBJ databases">
        <authorList>
            <person name="Mo P."/>
        </authorList>
    </citation>
    <scope>NUCLEOTIDE SEQUENCE [LARGE SCALE GENOMIC DNA]</scope>
    <source>
        <strain evidence="6 7">CGMCC 4.1532</strain>
    </source>
</reference>
<dbReference type="PANTHER" id="PTHR30136">
    <property type="entry name" value="HELIX-TURN-HELIX TRANSCRIPTIONAL REGULATOR, ICLR FAMILY"/>
    <property type="match status" value="1"/>
</dbReference>
<keyword evidence="7" id="KW-1185">Reference proteome</keyword>
<feature type="domain" description="IclR-ED" evidence="5">
    <location>
        <begin position="81"/>
        <end position="272"/>
    </location>
</feature>
<dbReference type="InterPro" id="IPR036388">
    <property type="entry name" value="WH-like_DNA-bd_sf"/>
</dbReference>